<evidence type="ECO:0000313" key="3">
    <source>
        <dbReference type="Proteomes" id="UP000231019"/>
    </source>
</evidence>
<gene>
    <name evidence="2" type="ORF">COW36_02790</name>
</gene>
<dbReference type="PANTHER" id="PTHR22916">
    <property type="entry name" value="GLYCOSYLTRANSFERASE"/>
    <property type="match status" value="1"/>
</dbReference>
<accession>A0A2M7GA86</accession>
<proteinExistence type="predicted"/>
<dbReference type="Proteomes" id="UP000231019">
    <property type="component" value="Unassembled WGS sequence"/>
</dbReference>
<dbReference type="AlphaFoldDB" id="A0A2M7GA86"/>
<reference evidence="2 3" key="1">
    <citation type="submission" date="2017-09" db="EMBL/GenBank/DDBJ databases">
        <title>Depth-based differentiation of microbial function through sediment-hosted aquifers and enrichment of novel symbionts in the deep terrestrial subsurface.</title>
        <authorList>
            <person name="Probst A.J."/>
            <person name="Ladd B."/>
            <person name="Jarett J.K."/>
            <person name="Geller-Mcgrath D.E."/>
            <person name="Sieber C.M."/>
            <person name="Emerson J.B."/>
            <person name="Anantharaman K."/>
            <person name="Thomas B.C."/>
            <person name="Malmstrom R."/>
            <person name="Stieglmeier M."/>
            <person name="Klingl A."/>
            <person name="Woyke T."/>
            <person name="Ryan C.M."/>
            <person name="Banfield J.F."/>
        </authorList>
    </citation>
    <scope>NUCLEOTIDE SEQUENCE [LARGE SCALE GENOMIC DNA]</scope>
    <source>
        <strain evidence="2">CG17_big_fil_post_rev_8_21_14_2_50_48_46</strain>
    </source>
</reference>
<dbReference type="InterPro" id="IPR029044">
    <property type="entry name" value="Nucleotide-diphossugar_trans"/>
</dbReference>
<dbReference type="Gene3D" id="3.90.550.10">
    <property type="entry name" value="Spore Coat Polysaccharide Biosynthesis Protein SpsA, Chain A"/>
    <property type="match status" value="1"/>
</dbReference>
<sequence>MSLPLVSVITPLYNYEQYIAQAIESVLNQTYPNLEMIVVDDGSSDQGPEIVARYRGERVKLFKQERMGCGVARALNRAIAESQGEYISWLSADDYYLPTKLARNVEVFQSRQETHPRLGLLHSQPGVESAEPDYLAQYCPLPVAEQQRQLAERGAVTWPFGAGTAEDQDMLFYSLLCNQINGCTTLIPKKVFEAVGPFKNSWSVTQDYEMWLRILLAGYEVSYLPEVLTVSRFHPVNTGQYSQIVPAEANLVMRSAKERIQLSQIEDSLRRQGISTSQFPLWYAPLLARQGIYDEALYTLEHAIFPATEQAQAQALRAQLLTELTPPELAPYSLKLPLRWGLTLSRPALKSHRLLAVLTEFCAAFGPQSEVALSIWAEEPDLKAELPSLLENWKTQIAAYLKRELADLPPLELAQGELGAFLEALSAYLPIGNPDLLEQRCLYSKRAQSALIQWAAEAFDFRRAAEFLKGLATWHLPLPQPLSQVLWPETSIVAVPGPERSFVFSTQGWLELSEQDALAKVCAWQFSASGAEKVSQAEYACLPLPEKSFFPAWAPNLNLPLELEDLAGDVILIVYAPENGSRWRESLQAFLAEGLNQPDLSLLFLVLDIPEASSERDAIYEEVFQEIEAAGVDPENIENIVISYLDRAEAMGVFQLAWLWLQPVADPAQWLPFWPYLAQSETALLSLNWLAAEWAESAWISFSSNLEDLRTCLRQALADREATRQRGRALNAKIPRFPAYEAWLKGLLDHFAVHGAKQ</sequence>
<name>A0A2M7GA86_9BACT</name>
<organism evidence="2 3">
    <name type="scientific">bacterium (Candidatus Blackallbacteria) CG17_big_fil_post_rev_8_21_14_2_50_48_46</name>
    <dbReference type="NCBI Taxonomy" id="2014261"/>
    <lineage>
        <taxon>Bacteria</taxon>
        <taxon>Candidatus Blackallbacteria</taxon>
    </lineage>
</organism>
<feature type="domain" description="Glycosyltransferase 2-like" evidence="1">
    <location>
        <begin position="7"/>
        <end position="110"/>
    </location>
</feature>
<dbReference type="InterPro" id="IPR001173">
    <property type="entry name" value="Glyco_trans_2-like"/>
</dbReference>
<dbReference type="PANTHER" id="PTHR22916:SF3">
    <property type="entry name" value="UDP-GLCNAC:BETAGAL BETA-1,3-N-ACETYLGLUCOSAMINYLTRANSFERASE-LIKE PROTEIN 1"/>
    <property type="match status" value="1"/>
</dbReference>
<evidence type="ECO:0000313" key="2">
    <source>
        <dbReference type="EMBL" id="PIW19055.1"/>
    </source>
</evidence>
<dbReference type="GO" id="GO:0016758">
    <property type="term" value="F:hexosyltransferase activity"/>
    <property type="evidence" value="ECO:0007669"/>
    <property type="project" value="UniProtKB-ARBA"/>
</dbReference>
<protein>
    <recommendedName>
        <fullName evidence="1">Glycosyltransferase 2-like domain-containing protein</fullName>
    </recommendedName>
</protein>
<dbReference type="SUPFAM" id="SSF53448">
    <property type="entry name" value="Nucleotide-diphospho-sugar transferases"/>
    <property type="match status" value="1"/>
</dbReference>
<dbReference type="Pfam" id="PF00535">
    <property type="entry name" value="Glycos_transf_2"/>
    <property type="match status" value="1"/>
</dbReference>
<dbReference type="EMBL" id="PFFQ01000006">
    <property type="protein sequence ID" value="PIW19055.1"/>
    <property type="molecule type" value="Genomic_DNA"/>
</dbReference>
<evidence type="ECO:0000259" key="1">
    <source>
        <dbReference type="Pfam" id="PF00535"/>
    </source>
</evidence>
<comment type="caution">
    <text evidence="2">The sequence shown here is derived from an EMBL/GenBank/DDBJ whole genome shotgun (WGS) entry which is preliminary data.</text>
</comment>